<feature type="transmembrane region" description="Helical" evidence="1">
    <location>
        <begin position="18"/>
        <end position="38"/>
    </location>
</feature>
<gene>
    <name evidence="2" type="ORF">DPMN_055870</name>
</gene>
<dbReference type="AlphaFoldDB" id="A0A9D4CSK6"/>
<proteinExistence type="predicted"/>
<dbReference type="EMBL" id="JAIWYP010000012">
    <property type="protein sequence ID" value="KAH3729892.1"/>
    <property type="molecule type" value="Genomic_DNA"/>
</dbReference>
<keyword evidence="1" id="KW-0812">Transmembrane</keyword>
<protein>
    <submittedName>
        <fullName evidence="2">Uncharacterized protein</fullName>
    </submittedName>
</protein>
<accession>A0A9D4CSK6</accession>
<dbReference type="Proteomes" id="UP000828390">
    <property type="component" value="Unassembled WGS sequence"/>
</dbReference>
<evidence type="ECO:0000313" key="2">
    <source>
        <dbReference type="EMBL" id="KAH3729892.1"/>
    </source>
</evidence>
<name>A0A9D4CSK6_DREPO</name>
<reference evidence="2" key="2">
    <citation type="submission" date="2020-11" db="EMBL/GenBank/DDBJ databases">
        <authorList>
            <person name="McCartney M.A."/>
            <person name="Auch B."/>
            <person name="Kono T."/>
            <person name="Mallez S."/>
            <person name="Becker A."/>
            <person name="Gohl D.M."/>
            <person name="Silverstein K.A.T."/>
            <person name="Koren S."/>
            <person name="Bechman K.B."/>
            <person name="Herman A."/>
            <person name="Abrahante J.E."/>
            <person name="Garbe J."/>
        </authorList>
    </citation>
    <scope>NUCLEOTIDE SEQUENCE</scope>
    <source>
        <strain evidence="2">Duluth1</strain>
        <tissue evidence="2">Whole animal</tissue>
    </source>
</reference>
<sequence>MPASEFFQNARPLTLKELLVFTAGVAGVLCVFWLGFTVGSRMSHDLLKNDNAIENM</sequence>
<comment type="caution">
    <text evidence="2">The sequence shown here is derived from an EMBL/GenBank/DDBJ whole genome shotgun (WGS) entry which is preliminary data.</text>
</comment>
<evidence type="ECO:0000256" key="1">
    <source>
        <dbReference type="SAM" id="Phobius"/>
    </source>
</evidence>
<keyword evidence="1" id="KW-1133">Transmembrane helix</keyword>
<reference evidence="2" key="1">
    <citation type="journal article" date="2019" name="bioRxiv">
        <title>The Genome of the Zebra Mussel, Dreissena polymorpha: A Resource for Invasive Species Research.</title>
        <authorList>
            <person name="McCartney M.A."/>
            <person name="Auch B."/>
            <person name="Kono T."/>
            <person name="Mallez S."/>
            <person name="Zhang Y."/>
            <person name="Obille A."/>
            <person name="Becker A."/>
            <person name="Abrahante J.E."/>
            <person name="Garbe J."/>
            <person name="Badalamenti J.P."/>
            <person name="Herman A."/>
            <person name="Mangelson H."/>
            <person name="Liachko I."/>
            <person name="Sullivan S."/>
            <person name="Sone E.D."/>
            <person name="Koren S."/>
            <person name="Silverstein K.A.T."/>
            <person name="Beckman K.B."/>
            <person name="Gohl D.M."/>
        </authorList>
    </citation>
    <scope>NUCLEOTIDE SEQUENCE</scope>
    <source>
        <strain evidence="2">Duluth1</strain>
        <tissue evidence="2">Whole animal</tissue>
    </source>
</reference>
<keyword evidence="1" id="KW-0472">Membrane</keyword>
<evidence type="ECO:0000313" key="3">
    <source>
        <dbReference type="Proteomes" id="UP000828390"/>
    </source>
</evidence>
<organism evidence="2 3">
    <name type="scientific">Dreissena polymorpha</name>
    <name type="common">Zebra mussel</name>
    <name type="synonym">Mytilus polymorpha</name>
    <dbReference type="NCBI Taxonomy" id="45954"/>
    <lineage>
        <taxon>Eukaryota</taxon>
        <taxon>Metazoa</taxon>
        <taxon>Spiralia</taxon>
        <taxon>Lophotrochozoa</taxon>
        <taxon>Mollusca</taxon>
        <taxon>Bivalvia</taxon>
        <taxon>Autobranchia</taxon>
        <taxon>Heteroconchia</taxon>
        <taxon>Euheterodonta</taxon>
        <taxon>Imparidentia</taxon>
        <taxon>Neoheterodontei</taxon>
        <taxon>Myida</taxon>
        <taxon>Dreissenoidea</taxon>
        <taxon>Dreissenidae</taxon>
        <taxon>Dreissena</taxon>
    </lineage>
</organism>
<keyword evidence="3" id="KW-1185">Reference proteome</keyword>